<keyword evidence="5" id="KW-0998">Cell outer membrane</keyword>
<dbReference type="EMBL" id="AQHV01000010">
    <property type="protein sequence ID" value="KKB56917.1"/>
    <property type="molecule type" value="Genomic_DNA"/>
</dbReference>
<accession>A0A0F5JHG4</accession>
<feature type="domain" description="SusD-like N-terminal" evidence="7">
    <location>
        <begin position="89"/>
        <end position="245"/>
    </location>
</feature>
<comment type="subcellular location">
    <subcellularLocation>
        <location evidence="1">Cell outer membrane</location>
    </subcellularLocation>
</comment>
<evidence type="ECO:0000256" key="4">
    <source>
        <dbReference type="ARBA" id="ARBA00023136"/>
    </source>
</evidence>
<dbReference type="AlphaFoldDB" id="A0A0F5JHG4"/>
<evidence type="ECO:0000259" key="7">
    <source>
        <dbReference type="Pfam" id="PF14322"/>
    </source>
</evidence>
<dbReference type="HOGENOM" id="CLU_015553_0_0_10"/>
<protein>
    <recommendedName>
        <fullName evidence="10">RagB/SusD domain-containing protein</fullName>
    </recommendedName>
</protein>
<dbReference type="GO" id="GO:0009279">
    <property type="term" value="C:cell outer membrane"/>
    <property type="evidence" value="ECO:0007669"/>
    <property type="project" value="UniProtKB-SubCell"/>
</dbReference>
<name>A0A0F5JHG4_9BACT</name>
<dbReference type="STRING" id="927665.HMPREF1535_01569"/>
<dbReference type="InterPro" id="IPR033985">
    <property type="entry name" value="SusD-like_N"/>
</dbReference>
<dbReference type="Pfam" id="PF07980">
    <property type="entry name" value="SusD_RagB"/>
    <property type="match status" value="1"/>
</dbReference>
<dbReference type="InterPro" id="IPR012944">
    <property type="entry name" value="SusD_RagB_dom"/>
</dbReference>
<evidence type="ECO:0000313" key="8">
    <source>
        <dbReference type="EMBL" id="KKB56917.1"/>
    </source>
</evidence>
<organism evidence="8 9">
    <name type="scientific">Parabacteroides goldsteinii DSM 19448 = WAL 12034</name>
    <dbReference type="NCBI Taxonomy" id="927665"/>
    <lineage>
        <taxon>Bacteria</taxon>
        <taxon>Pseudomonadati</taxon>
        <taxon>Bacteroidota</taxon>
        <taxon>Bacteroidia</taxon>
        <taxon>Bacteroidales</taxon>
        <taxon>Tannerellaceae</taxon>
        <taxon>Parabacteroides</taxon>
    </lineage>
</organism>
<evidence type="ECO:0000256" key="3">
    <source>
        <dbReference type="ARBA" id="ARBA00022729"/>
    </source>
</evidence>
<comment type="caution">
    <text evidence="8">The sequence shown here is derived from an EMBL/GenBank/DDBJ whole genome shotgun (WGS) entry which is preliminary data.</text>
</comment>
<comment type="similarity">
    <text evidence="2">Belongs to the SusD family.</text>
</comment>
<dbReference type="Pfam" id="PF14322">
    <property type="entry name" value="SusD-like_3"/>
    <property type="match status" value="1"/>
</dbReference>
<dbReference type="SUPFAM" id="SSF48452">
    <property type="entry name" value="TPR-like"/>
    <property type="match status" value="1"/>
</dbReference>
<evidence type="ECO:0008006" key="10">
    <source>
        <dbReference type="Google" id="ProtNLM"/>
    </source>
</evidence>
<gene>
    <name evidence="8" type="ORF">HMPREF1535_01569</name>
</gene>
<dbReference type="PATRIC" id="fig|927665.4.peg.1603"/>
<evidence type="ECO:0000256" key="1">
    <source>
        <dbReference type="ARBA" id="ARBA00004442"/>
    </source>
</evidence>
<sequence>MTVILRKVMVLISNSRLFIYRGNIVSILSLLFLIQSCDLERTPLDQFSDDKFWVSEDNAMLALTGIYRANLLFNGTGFASDWWDYAGLVMLENASDNCYDRRGMNSDYNRLNNGNLLSNNSIVQSYWKNSYSKIARCNRFLAGIDKLETDPALVNRFKSEVRFIRATQYFYLSQFYHDVPLVTKVLTRDEANTVEKNTRKEIVDFLITEFKETAEGLPRHKDLATTEIGRATKQASLAFLGRTYLGEQNYKEAVNVYKQIIDFGDNIIDSDYTSIFTTANENSAENIFSTQYVQDMTGCGMPQHFYPRKDGGWAILNPTAALFEAYQFIDGTNFSYDNPLYDPTDLSKNRDPRLKASIYYDGAIFCGTEFVCHPDKTSPDLITTRNSTVTGFLMRKYFDESYSGNLVSYGGNIPIIRYAEILLSYLESKIESGEPITQSLLDETINKIRGRASVNMPPITETNPIELRTIVRNERRVELALEGIRYWDLLRWGIAHEIFKGDIYGAPFPNSIVTSPNKEGIVDKYGRWFVDSYGFRKPQDYQWPIPQSEQDINPNLR</sequence>
<dbReference type="InterPro" id="IPR011990">
    <property type="entry name" value="TPR-like_helical_dom_sf"/>
</dbReference>
<dbReference type="Proteomes" id="UP000033047">
    <property type="component" value="Unassembled WGS sequence"/>
</dbReference>
<keyword evidence="4" id="KW-0472">Membrane</keyword>
<evidence type="ECO:0000259" key="6">
    <source>
        <dbReference type="Pfam" id="PF07980"/>
    </source>
</evidence>
<evidence type="ECO:0000256" key="5">
    <source>
        <dbReference type="ARBA" id="ARBA00023237"/>
    </source>
</evidence>
<dbReference type="CDD" id="cd08977">
    <property type="entry name" value="SusD"/>
    <property type="match status" value="1"/>
</dbReference>
<feature type="domain" description="RagB/SusD" evidence="6">
    <location>
        <begin position="274"/>
        <end position="556"/>
    </location>
</feature>
<dbReference type="Gene3D" id="1.25.40.390">
    <property type="match status" value="1"/>
</dbReference>
<keyword evidence="3" id="KW-0732">Signal</keyword>
<evidence type="ECO:0000256" key="2">
    <source>
        <dbReference type="ARBA" id="ARBA00006275"/>
    </source>
</evidence>
<evidence type="ECO:0000313" key="9">
    <source>
        <dbReference type="Proteomes" id="UP000033047"/>
    </source>
</evidence>
<proteinExistence type="inferred from homology"/>
<reference evidence="8 9" key="1">
    <citation type="submission" date="2013-04" db="EMBL/GenBank/DDBJ databases">
        <title>The Genome Sequence of Parabacteroides goldsteinii DSM 19448.</title>
        <authorList>
            <consortium name="The Broad Institute Genomics Platform"/>
            <person name="Earl A."/>
            <person name="Ward D."/>
            <person name="Feldgarden M."/>
            <person name="Gevers D."/>
            <person name="Martens E."/>
            <person name="Sakamoto M."/>
            <person name="Benno Y."/>
            <person name="Song Y."/>
            <person name="Liu C."/>
            <person name="Lee J."/>
            <person name="Bolanos M."/>
            <person name="Vaisanen M.L."/>
            <person name="Finegold S.M."/>
            <person name="Walker B."/>
            <person name="Young S."/>
            <person name="Zeng Q."/>
            <person name="Gargeya S."/>
            <person name="Fitzgerald M."/>
            <person name="Haas B."/>
            <person name="Abouelleil A."/>
            <person name="Allen A.W."/>
            <person name="Alvarado L."/>
            <person name="Arachchi H.M."/>
            <person name="Berlin A.M."/>
            <person name="Chapman S.B."/>
            <person name="Gainer-Dewar J."/>
            <person name="Goldberg J."/>
            <person name="Griggs A."/>
            <person name="Gujja S."/>
            <person name="Hansen M."/>
            <person name="Howarth C."/>
            <person name="Imamovic A."/>
            <person name="Ireland A."/>
            <person name="Larimer J."/>
            <person name="McCowan C."/>
            <person name="Murphy C."/>
            <person name="Pearson M."/>
            <person name="Poon T.W."/>
            <person name="Priest M."/>
            <person name="Roberts A."/>
            <person name="Saif S."/>
            <person name="Shea T."/>
            <person name="Sisk P."/>
            <person name="Sykes S."/>
            <person name="Wortman J."/>
            <person name="Nusbaum C."/>
            <person name="Birren B."/>
        </authorList>
    </citation>
    <scope>NUCLEOTIDE SEQUENCE [LARGE SCALE GENOMIC DNA]</scope>
    <source>
        <strain evidence="8 9">DSM 19448</strain>
    </source>
</reference>